<evidence type="ECO:0000256" key="1">
    <source>
        <dbReference type="SAM" id="SignalP"/>
    </source>
</evidence>
<proteinExistence type="predicted"/>
<organism evidence="3 4">
    <name type="scientific">Candidatus Caccoplasma intestinavium</name>
    <dbReference type="NCBI Taxonomy" id="2840716"/>
    <lineage>
        <taxon>Bacteria</taxon>
        <taxon>Pseudomonadati</taxon>
        <taxon>Bacteroidota</taxon>
        <taxon>Bacteroidia</taxon>
        <taxon>Bacteroidales</taxon>
        <taxon>Bacteroidaceae</taxon>
        <taxon>Bacteroidaceae incertae sedis</taxon>
        <taxon>Candidatus Caccoplasma</taxon>
    </lineage>
</organism>
<name>A0A9D1GFM4_9BACT</name>
<sequence>MKKSFVTFTTVTVLLFGLTSCITIIAASPSSDWPDHKTITASKKYETKNITTSEFNAISTSSSVNVIYTQATGEPSVEIYAPDNVIDYISVEVKGKTLVVGMTKNIRIKGQHKKEVHVSAPAVDNLKASSSGDIILKNGLTATGKIGMKASSSGDIKSNDNISCTTLTLSASSSGNIELKNISCTDLSAQASSSGDIDLSGKCENATYKVSSAGDIKARNLKAVNVKAETSSSGDIDLSGECENATYKASSSGDIRAKNLKAINVKAETCSSGDISCHVSGKLFGKASSGGEIFYKGNPSEIDFSPKKGLKKID</sequence>
<evidence type="ECO:0000313" key="4">
    <source>
        <dbReference type="Proteomes" id="UP000886722"/>
    </source>
</evidence>
<dbReference type="InterPro" id="IPR021255">
    <property type="entry name" value="DUF2807"/>
</dbReference>
<dbReference type="Gene3D" id="2.160.20.120">
    <property type="match status" value="1"/>
</dbReference>
<accession>A0A9D1GFM4</accession>
<gene>
    <name evidence="3" type="ORF">IAD06_08870</name>
</gene>
<evidence type="ECO:0000313" key="3">
    <source>
        <dbReference type="EMBL" id="HIT40128.1"/>
    </source>
</evidence>
<feature type="signal peptide" evidence="1">
    <location>
        <begin position="1"/>
        <end position="26"/>
    </location>
</feature>
<reference evidence="3" key="2">
    <citation type="journal article" date="2021" name="PeerJ">
        <title>Extensive microbial diversity within the chicken gut microbiome revealed by metagenomics and culture.</title>
        <authorList>
            <person name="Gilroy R."/>
            <person name="Ravi A."/>
            <person name="Getino M."/>
            <person name="Pursley I."/>
            <person name="Horton D.L."/>
            <person name="Alikhan N.F."/>
            <person name="Baker D."/>
            <person name="Gharbi K."/>
            <person name="Hall N."/>
            <person name="Watson M."/>
            <person name="Adriaenssens E.M."/>
            <person name="Foster-Nyarko E."/>
            <person name="Jarju S."/>
            <person name="Secka A."/>
            <person name="Antonio M."/>
            <person name="Oren A."/>
            <person name="Chaudhuri R.R."/>
            <person name="La Ragione R."/>
            <person name="Hildebrand F."/>
            <person name="Pallen M.J."/>
        </authorList>
    </citation>
    <scope>NUCLEOTIDE SEQUENCE</scope>
    <source>
        <strain evidence="3">21143</strain>
    </source>
</reference>
<dbReference type="PROSITE" id="PS51257">
    <property type="entry name" value="PROKAR_LIPOPROTEIN"/>
    <property type="match status" value="1"/>
</dbReference>
<comment type="caution">
    <text evidence="3">The sequence shown here is derived from an EMBL/GenBank/DDBJ whole genome shotgun (WGS) entry which is preliminary data.</text>
</comment>
<dbReference type="AlphaFoldDB" id="A0A9D1GFM4"/>
<reference evidence="3" key="1">
    <citation type="submission" date="2020-10" db="EMBL/GenBank/DDBJ databases">
        <authorList>
            <person name="Gilroy R."/>
        </authorList>
    </citation>
    <scope>NUCLEOTIDE SEQUENCE</scope>
    <source>
        <strain evidence="3">21143</strain>
    </source>
</reference>
<feature type="domain" description="Putative auto-transporter adhesin head GIN" evidence="2">
    <location>
        <begin position="54"/>
        <end position="237"/>
    </location>
</feature>
<protein>
    <submittedName>
        <fullName evidence="3">DUF2807 domain-containing protein</fullName>
    </submittedName>
</protein>
<dbReference type="Proteomes" id="UP000886722">
    <property type="component" value="Unassembled WGS sequence"/>
</dbReference>
<dbReference type="PANTHER" id="PTHR39200">
    <property type="entry name" value="HYPOTHETICAL EXPORTED PROTEIN"/>
    <property type="match status" value="1"/>
</dbReference>
<evidence type="ECO:0000259" key="2">
    <source>
        <dbReference type="Pfam" id="PF10988"/>
    </source>
</evidence>
<dbReference type="Pfam" id="PF10988">
    <property type="entry name" value="DUF2807"/>
    <property type="match status" value="1"/>
</dbReference>
<feature type="chain" id="PRO_5038571379" evidence="1">
    <location>
        <begin position="27"/>
        <end position="314"/>
    </location>
</feature>
<dbReference type="PANTHER" id="PTHR39200:SF1">
    <property type="entry name" value="AUTO-TRANSPORTER ADHESIN HEAD GIN DOMAIN-CONTAINING PROTEIN-RELATED"/>
    <property type="match status" value="1"/>
</dbReference>
<dbReference type="EMBL" id="DVKT01000066">
    <property type="protein sequence ID" value="HIT40128.1"/>
    <property type="molecule type" value="Genomic_DNA"/>
</dbReference>
<keyword evidence="1" id="KW-0732">Signal</keyword>